<comment type="caution">
    <text evidence="3">The sequence shown here is derived from an EMBL/GenBank/DDBJ whole genome shotgun (WGS) entry which is preliminary data.</text>
</comment>
<evidence type="ECO:0000313" key="4">
    <source>
        <dbReference type="Proteomes" id="UP000437736"/>
    </source>
</evidence>
<sequence length="136" mass="13790">MTPEGGDAPAQQPEQVPKIEDIKITVSWTQVVASAAAAVTAGLVSSFFGVAGTIVGTLLASVIATTGSAVYNANLRRTQHRLRTARARRAFAAQAARAEIRGASVGSPAPAADDPPPSEPSAIPDPPDPPTGGRTP</sequence>
<name>A0ABW9QZJ0_9ACTN</name>
<feature type="transmembrane region" description="Helical" evidence="2">
    <location>
        <begin position="54"/>
        <end position="73"/>
    </location>
</feature>
<protein>
    <recommendedName>
        <fullName evidence="5">Holin</fullName>
    </recommendedName>
</protein>
<feature type="compositionally biased region" description="Pro residues" evidence="1">
    <location>
        <begin position="113"/>
        <end position="130"/>
    </location>
</feature>
<keyword evidence="2" id="KW-1133">Transmembrane helix</keyword>
<evidence type="ECO:0008006" key="5">
    <source>
        <dbReference type="Google" id="ProtNLM"/>
    </source>
</evidence>
<organism evidence="3 4">
    <name type="scientific">Acidiferrimicrobium australe</name>
    <dbReference type="NCBI Taxonomy" id="2664430"/>
    <lineage>
        <taxon>Bacteria</taxon>
        <taxon>Bacillati</taxon>
        <taxon>Actinomycetota</taxon>
        <taxon>Acidimicrobiia</taxon>
        <taxon>Acidimicrobiales</taxon>
        <taxon>Acidimicrobiaceae</taxon>
        <taxon>Acidiferrimicrobium</taxon>
    </lineage>
</organism>
<evidence type="ECO:0000256" key="1">
    <source>
        <dbReference type="SAM" id="MobiDB-lite"/>
    </source>
</evidence>
<proteinExistence type="predicted"/>
<evidence type="ECO:0000256" key="2">
    <source>
        <dbReference type="SAM" id="Phobius"/>
    </source>
</evidence>
<keyword evidence="4" id="KW-1185">Reference proteome</keyword>
<dbReference type="EMBL" id="WJHE01001123">
    <property type="protein sequence ID" value="MST34647.1"/>
    <property type="molecule type" value="Genomic_DNA"/>
</dbReference>
<accession>A0ABW9QZJ0</accession>
<feature type="region of interest" description="Disordered" evidence="1">
    <location>
        <begin position="97"/>
        <end position="136"/>
    </location>
</feature>
<keyword evidence="2" id="KW-0812">Transmembrane</keyword>
<gene>
    <name evidence="3" type="ORF">GHK86_18200</name>
</gene>
<dbReference type="Proteomes" id="UP000437736">
    <property type="component" value="Unassembled WGS sequence"/>
</dbReference>
<keyword evidence="2" id="KW-0472">Membrane</keyword>
<feature type="non-terminal residue" evidence="3">
    <location>
        <position position="136"/>
    </location>
</feature>
<reference evidence="3 4" key="1">
    <citation type="submission" date="2019-11" db="EMBL/GenBank/DDBJ databases">
        <title>Acidiferrimicrobium australis gen. nov., sp. nov., an acidophilic and obligately heterotrophic, member of the Actinobacteria that catalyses dissimilatory oxido- reduction of iron isolated from metal-rich acidic water in Chile.</title>
        <authorList>
            <person name="Gonzalez D."/>
            <person name="Huber K."/>
            <person name="Hedrich S."/>
            <person name="Rojas-Villalobos C."/>
            <person name="Quatrini R."/>
            <person name="Dinamarca M.A."/>
            <person name="Schwarz A."/>
            <person name="Canales C."/>
            <person name="Nancucheo I."/>
        </authorList>
    </citation>
    <scope>NUCLEOTIDE SEQUENCE [LARGE SCALE GENOMIC DNA]</scope>
    <source>
        <strain evidence="3 4">USS-CCA1</strain>
    </source>
</reference>
<evidence type="ECO:0000313" key="3">
    <source>
        <dbReference type="EMBL" id="MST34647.1"/>
    </source>
</evidence>